<name>A0A8H7NU36_9APHY</name>
<evidence type="ECO:0000313" key="2">
    <source>
        <dbReference type="EMBL" id="KAF9803792.1"/>
    </source>
</evidence>
<gene>
    <name evidence="2" type="ORF">IEO21_09557</name>
</gene>
<feature type="signal peptide" evidence="1">
    <location>
        <begin position="1"/>
        <end position="21"/>
    </location>
</feature>
<accession>A0A8H7NU36</accession>
<keyword evidence="1" id="KW-0732">Signal</keyword>
<dbReference type="AlphaFoldDB" id="A0A8H7NU36"/>
<reference evidence="2" key="2">
    <citation type="journal article" name="Front. Microbiol.">
        <title>Degradative Capacity of Two Strains of Rhodonia placenta: From Phenotype to Genotype.</title>
        <authorList>
            <person name="Kolle M."/>
            <person name="Horta M.A.C."/>
            <person name="Nowrousian M."/>
            <person name="Ohm R.A."/>
            <person name="Benz J.P."/>
            <person name="Pilgard A."/>
        </authorList>
    </citation>
    <scope>NUCLEOTIDE SEQUENCE</scope>
    <source>
        <strain evidence="2">FPRL280</strain>
    </source>
</reference>
<sequence length="244" mass="26402">MNARPTINAFSLLMTHMSVSAPPLLTILEWGTEWRNLPAGPVTATGGPCPNWEGEAVPVLGEDESAALVKAIKAAGFTVTHLFEAAQILAILERNPVPAESAADAHITYAIGIIAIAPYRVPPHDGKNQRISEMAIVALQVKYADIPQVAPQDRLLAVMALLRAQYDEYLANPHLPHLFPAQMRLAPPRVLVITSNPHATVITNLGVIEHSLASTWYLDGDATKHPLFEISALPFGHRMTMPSP</sequence>
<dbReference type="Gene3D" id="3.30.559.30">
    <property type="entry name" value="Nonribosomal peptide synthetase, condensation domain"/>
    <property type="match status" value="1"/>
</dbReference>
<dbReference type="Proteomes" id="UP000639403">
    <property type="component" value="Unassembled WGS sequence"/>
</dbReference>
<feature type="chain" id="PRO_5034202301" evidence="1">
    <location>
        <begin position="22"/>
        <end position="244"/>
    </location>
</feature>
<dbReference type="EMBL" id="JADOXO010000477">
    <property type="protein sequence ID" value="KAF9803792.1"/>
    <property type="molecule type" value="Genomic_DNA"/>
</dbReference>
<evidence type="ECO:0000313" key="3">
    <source>
        <dbReference type="Proteomes" id="UP000639403"/>
    </source>
</evidence>
<proteinExistence type="predicted"/>
<comment type="caution">
    <text evidence="2">The sequence shown here is derived from an EMBL/GenBank/DDBJ whole genome shotgun (WGS) entry which is preliminary data.</text>
</comment>
<protein>
    <submittedName>
        <fullName evidence="2">Uncharacterized protein</fullName>
    </submittedName>
</protein>
<reference evidence="2" key="1">
    <citation type="submission" date="2020-11" db="EMBL/GenBank/DDBJ databases">
        <authorList>
            <person name="Koelle M."/>
            <person name="Horta M.A.C."/>
            <person name="Nowrousian M."/>
            <person name="Ohm R.A."/>
            <person name="Benz P."/>
            <person name="Pilgard A."/>
        </authorList>
    </citation>
    <scope>NUCLEOTIDE SEQUENCE</scope>
    <source>
        <strain evidence="2">FPRL280</strain>
    </source>
</reference>
<organism evidence="2 3">
    <name type="scientific">Rhodonia placenta</name>
    <dbReference type="NCBI Taxonomy" id="104341"/>
    <lineage>
        <taxon>Eukaryota</taxon>
        <taxon>Fungi</taxon>
        <taxon>Dikarya</taxon>
        <taxon>Basidiomycota</taxon>
        <taxon>Agaricomycotina</taxon>
        <taxon>Agaricomycetes</taxon>
        <taxon>Polyporales</taxon>
        <taxon>Adustoporiaceae</taxon>
        <taxon>Rhodonia</taxon>
    </lineage>
</organism>
<evidence type="ECO:0000256" key="1">
    <source>
        <dbReference type="SAM" id="SignalP"/>
    </source>
</evidence>